<dbReference type="InterPro" id="IPR007527">
    <property type="entry name" value="Znf_SWIM"/>
</dbReference>
<organism evidence="3 4">
    <name type="scientific">Yoonia rhodophyticola</name>
    <dbReference type="NCBI Taxonomy" id="3137370"/>
    <lineage>
        <taxon>Bacteria</taxon>
        <taxon>Pseudomonadati</taxon>
        <taxon>Pseudomonadota</taxon>
        <taxon>Alphaproteobacteria</taxon>
        <taxon>Rhodobacterales</taxon>
        <taxon>Paracoccaceae</taxon>
        <taxon>Yoonia</taxon>
    </lineage>
</organism>
<accession>A0ABZ3JCK0</accession>
<sequence>MTLSAMIAVHDETALAALASVGVVRRAKRDFEAGKAVVESRDEAAATVTADGKAVMIPAAGLPAATCDCPATGICRHILLAVFALREDPSAEMAPVTSATDELHALDEAGLRKFAGADWDKAINLARISGRATLTEDGANLSVQLPDVAFPVVFLAGQGLAGAVFKGAKSAKRRMTAAAALVARQRSGAQTLDQITQDEDQIAQMSPAFLGRVQAAITALVAGVFGGGSVVAEDLVFDLSISARAQAAPRLTALLRGLVQQSRKQRAHHIAFREDRFLADAARAYALAKALAQHPEDTQLTGTLRRNYRDHDDIDLIMLGAVQWTAASGARGLRLYGYAPATGAWYTTGQARGAGMDPGFSPRNAYDAPLWAGGIARKLIGGQVYLRRPRVSDDNQIAWDHGSVERRPIPDLVEAGVALQNWAAAREDIAKRSPVGLRGTGAPVPVLLAPSHIGDAQFHDLEQRYQVTVADNSHTAIALTIPADQHATVDWLHRNKAAVQAMLCEVTAVDLRQELMLIAILFKAGDGKLQVMNLTLDQTTPQKMAFGDRALSFLKDKVRFGTAAQPAPSTGQVEILCHAVFDATAEILRFGQSQALDALGWRADALQLALLAQALRDLAKDPTADNAMRVSYLSTQAILHG</sequence>
<keyword evidence="1" id="KW-0863">Zinc-finger</keyword>
<dbReference type="RefSeq" id="WP_373635446.1">
    <property type="nucleotide sequence ID" value="NZ_CP151767.2"/>
</dbReference>
<gene>
    <name evidence="3" type="ORF">AABB31_22935</name>
</gene>
<feature type="domain" description="SWIM-type" evidence="2">
    <location>
        <begin position="46"/>
        <end position="86"/>
    </location>
</feature>
<evidence type="ECO:0000313" key="4">
    <source>
        <dbReference type="Proteomes" id="UP001470809"/>
    </source>
</evidence>
<evidence type="ECO:0000313" key="3">
    <source>
        <dbReference type="EMBL" id="XFU26638.1"/>
    </source>
</evidence>
<protein>
    <recommendedName>
        <fullName evidence="2">SWIM-type domain-containing protein</fullName>
    </recommendedName>
</protein>
<evidence type="ECO:0000256" key="1">
    <source>
        <dbReference type="PROSITE-ProRule" id="PRU00325"/>
    </source>
</evidence>
<evidence type="ECO:0000259" key="2">
    <source>
        <dbReference type="PROSITE" id="PS50966"/>
    </source>
</evidence>
<dbReference type="EMBL" id="CP151767">
    <property type="protein sequence ID" value="XFU26638.1"/>
    <property type="molecule type" value="Genomic_DNA"/>
</dbReference>
<keyword evidence="4" id="KW-1185">Reference proteome</keyword>
<dbReference type="Proteomes" id="UP001470809">
    <property type="component" value="Chromosome"/>
</dbReference>
<name>A0ABZ3JCK0_9RHOB</name>
<keyword evidence="1" id="KW-0479">Metal-binding</keyword>
<reference evidence="4" key="1">
    <citation type="submission" date="2024-04" db="EMBL/GenBank/DDBJ databases">
        <title>Phylogenomic analyses of a clade within the roseobacter group suggest taxonomic reassignments of species of the genera Aestuariivita, Citreicella, Loktanella, Nautella, Pelagibaca, Ruegeria, Thalassobius, Thiobacimonas and Tropicibacter, and the proposal o.</title>
        <authorList>
            <person name="Jeon C.O."/>
        </authorList>
    </citation>
    <scope>NUCLEOTIDE SEQUENCE [LARGE SCALE GENOMIC DNA]</scope>
    <source>
        <strain evidence="4">SS1-5</strain>
    </source>
</reference>
<reference evidence="3 4" key="2">
    <citation type="submission" date="2024-08" db="EMBL/GenBank/DDBJ databases">
        <title>Phylogenomic analyses of a clade within the roseobacter group suggest taxonomic reassignments of species of the genera Aestuariivita, Citreicella, Loktanella, Nautella, Pelagibaca, Ruegeria, Thalassobius, Thiobacimonas and Tropicibacter, and the proposal o.</title>
        <authorList>
            <person name="Jeon C.O."/>
        </authorList>
    </citation>
    <scope>NUCLEOTIDE SEQUENCE [LARGE SCALE GENOMIC DNA]</scope>
    <source>
        <strain evidence="3 4">SS1-5</strain>
    </source>
</reference>
<proteinExistence type="predicted"/>
<dbReference type="PROSITE" id="PS50966">
    <property type="entry name" value="ZF_SWIM"/>
    <property type="match status" value="1"/>
</dbReference>
<keyword evidence="1" id="KW-0862">Zinc</keyword>